<dbReference type="EMBL" id="OU893347">
    <property type="protein sequence ID" value="CAG9786850.1"/>
    <property type="molecule type" value="Genomic_DNA"/>
</dbReference>
<accession>A0A9N9R017</accession>
<protein>
    <submittedName>
        <fullName evidence="1">Uncharacterized protein</fullName>
    </submittedName>
</protein>
<evidence type="ECO:0000313" key="2">
    <source>
        <dbReference type="Proteomes" id="UP001153714"/>
    </source>
</evidence>
<organism evidence="1 2">
    <name type="scientific">Diatraea saccharalis</name>
    <name type="common">sugarcane borer</name>
    <dbReference type="NCBI Taxonomy" id="40085"/>
    <lineage>
        <taxon>Eukaryota</taxon>
        <taxon>Metazoa</taxon>
        <taxon>Ecdysozoa</taxon>
        <taxon>Arthropoda</taxon>
        <taxon>Hexapoda</taxon>
        <taxon>Insecta</taxon>
        <taxon>Pterygota</taxon>
        <taxon>Neoptera</taxon>
        <taxon>Endopterygota</taxon>
        <taxon>Lepidoptera</taxon>
        <taxon>Glossata</taxon>
        <taxon>Ditrysia</taxon>
        <taxon>Pyraloidea</taxon>
        <taxon>Crambidae</taxon>
        <taxon>Crambinae</taxon>
        <taxon>Diatraea</taxon>
    </lineage>
</organism>
<dbReference type="Proteomes" id="UP001153714">
    <property type="component" value="Chromosome 16"/>
</dbReference>
<name>A0A9N9R017_9NEOP</name>
<keyword evidence="2" id="KW-1185">Reference proteome</keyword>
<sequence length="214" mass="24454">MLRTTDDCWITLDAKKHFEDMEELESTYKSEAELCSEKTADKTAKFDEETIERMLSSRARLEGKGSVYEEIPAGLNLGGYSIIRMPKSLLILLKNVKYSVEGRLRYLYDSPYIVLMVSSLSFERALLMEIALKQGRLRGLDSIYRRSVATGTHVGKIRTVDAVVGFSNLKITVTIQNLILIKITTYLNIVDFNEHLKKLVKLFLSIIWLSYTGR</sequence>
<reference evidence="1" key="1">
    <citation type="submission" date="2021-12" db="EMBL/GenBank/DDBJ databases">
        <authorList>
            <person name="King R."/>
        </authorList>
    </citation>
    <scope>NUCLEOTIDE SEQUENCE</scope>
</reference>
<evidence type="ECO:0000313" key="1">
    <source>
        <dbReference type="EMBL" id="CAG9786850.1"/>
    </source>
</evidence>
<dbReference type="AlphaFoldDB" id="A0A9N9R017"/>
<reference evidence="1" key="2">
    <citation type="submission" date="2022-10" db="EMBL/GenBank/DDBJ databases">
        <authorList>
            <consortium name="ENA_rothamsted_submissions"/>
            <consortium name="culmorum"/>
            <person name="King R."/>
        </authorList>
    </citation>
    <scope>NUCLEOTIDE SEQUENCE</scope>
</reference>
<proteinExistence type="predicted"/>
<gene>
    <name evidence="1" type="ORF">DIATSA_LOCUS4780</name>
</gene>
<dbReference type="OrthoDB" id="7480311at2759"/>